<feature type="compositionally biased region" description="Low complexity" evidence="1">
    <location>
        <begin position="20"/>
        <end position="31"/>
    </location>
</feature>
<name>A0A368H5I2_ANCCA</name>
<protein>
    <submittedName>
        <fullName evidence="2">Uncharacterized protein</fullName>
    </submittedName>
</protein>
<comment type="caution">
    <text evidence="2">The sequence shown here is derived from an EMBL/GenBank/DDBJ whole genome shotgun (WGS) entry which is preliminary data.</text>
</comment>
<reference evidence="2 3" key="1">
    <citation type="submission" date="2014-10" db="EMBL/GenBank/DDBJ databases">
        <title>Draft genome of the hookworm Ancylostoma caninum.</title>
        <authorList>
            <person name="Mitreva M."/>
        </authorList>
    </citation>
    <scope>NUCLEOTIDE SEQUENCE [LARGE SCALE GENOMIC DNA]</scope>
    <source>
        <strain evidence="2 3">Baltimore</strain>
    </source>
</reference>
<evidence type="ECO:0000313" key="3">
    <source>
        <dbReference type="Proteomes" id="UP000252519"/>
    </source>
</evidence>
<sequence>MDRRPSDFPLLRSSPHPDFEPSAPSPESVAASPMLISSRTSECGDPPIESDEVSEVSKSSTISSLNTFHCPLP</sequence>
<proteinExistence type="predicted"/>
<organism evidence="2 3">
    <name type="scientific">Ancylostoma caninum</name>
    <name type="common">Dog hookworm</name>
    <dbReference type="NCBI Taxonomy" id="29170"/>
    <lineage>
        <taxon>Eukaryota</taxon>
        <taxon>Metazoa</taxon>
        <taxon>Ecdysozoa</taxon>
        <taxon>Nematoda</taxon>
        <taxon>Chromadorea</taxon>
        <taxon>Rhabditida</taxon>
        <taxon>Rhabditina</taxon>
        <taxon>Rhabditomorpha</taxon>
        <taxon>Strongyloidea</taxon>
        <taxon>Ancylostomatidae</taxon>
        <taxon>Ancylostomatinae</taxon>
        <taxon>Ancylostoma</taxon>
    </lineage>
</organism>
<dbReference type="STRING" id="29170.A0A368H5I2"/>
<evidence type="ECO:0000256" key="1">
    <source>
        <dbReference type="SAM" id="MobiDB-lite"/>
    </source>
</evidence>
<keyword evidence="3" id="KW-1185">Reference proteome</keyword>
<dbReference type="Proteomes" id="UP000252519">
    <property type="component" value="Unassembled WGS sequence"/>
</dbReference>
<evidence type="ECO:0000313" key="2">
    <source>
        <dbReference type="EMBL" id="RCN51008.1"/>
    </source>
</evidence>
<accession>A0A368H5I2</accession>
<feature type="region of interest" description="Disordered" evidence="1">
    <location>
        <begin position="1"/>
        <end position="31"/>
    </location>
</feature>
<feature type="region of interest" description="Disordered" evidence="1">
    <location>
        <begin position="39"/>
        <end position="58"/>
    </location>
</feature>
<dbReference type="AlphaFoldDB" id="A0A368H5I2"/>
<dbReference type="EMBL" id="JOJR01000017">
    <property type="protein sequence ID" value="RCN51008.1"/>
    <property type="molecule type" value="Genomic_DNA"/>
</dbReference>
<gene>
    <name evidence="2" type="ORF">ANCCAN_02795</name>
</gene>